<accession>A0A814HNS3</accession>
<comment type="caution">
    <text evidence="2">The sequence shown here is derived from an EMBL/GenBank/DDBJ whole genome shotgun (WGS) entry which is preliminary data.</text>
</comment>
<dbReference type="Proteomes" id="UP000663829">
    <property type="component" value="Unassembled WGS sequence"/>
</dbReference>
<sequence length="114" mass="13118">MSMLLSLTQTKQQSRSSIASNSLINVQRRSTLTTTNPADSTPAHENQQTPFLSISQLAASVFIRSDSILPRERPTTLRDVSSFEEEEIELYQEIKRRMSLSLFKVHQFYKMPRI</sequence>
<dbReference type="EMBL" id="CAJNOQ010003442">
    <property type="protein sequence ID" value="CAF1012600.1"/>
    <property type="molecule type" value="Genomic_DNA"/>
</dbReference>
<protein>
    <submittedName>
        <fullName evidence="2">Uncharacterized protein</fullName>
    </submittedName>
</protein>
<dbReference type="Proteomes" id="UP000682733">
    <property type="component" value="Unassembled WGS sequence"/>
</dbReference>
<evidence type="ECO:0000313" key="6">
    <source>
        <dbReference type="Proteomes" id="UP000663829"/>
    </source>
</evidence>
<name>A0A814HNS3_9BILA</name>
<dbReference type="EMBL" id="CAJOBC010003442">
    <property type="protein sequence ID" value="CAF3783976.1"/>
    <property type="molecule type" value="Genomic_DNA"/>
</dbReference>
<evidence type="ECO:0000313" key="5">
    <source>
        <dbReference type="EMBL" id="CAF4218531.1"/>
    </source>
</evidence>
<proteinExistence type="predicted"/>
<dbReference type="EMBL" id="CAJOBA010048973">
    <property type="protein sequence ID" value="CAF4218531.1"/>
    <property type="molecule type" value="Genomic_DNA"/>
</dbReference>
<feature type="region of interest" description="Disordered" evidence="1">
    <location>
        <begin position="1"/>
        <end position="50"/>
    </location>
</feature>
<dbReference type="AlphaFoldDB" id="A0A814HNS3"/>
<gene>
    <name evidence="2" type="ORF">GPM918_LOCUS14346</name>
    <name evidence="3" type="ORF">OVA965_LOCUS33542</name>
    <name evidence="4" type="ORF">SRO942_LOCUS14346</name>
    <name evidence="5" type="ORF">TMI583_LOCUS34431</name>
</gene>
<reference evidence="2" key="1">
    <citation type="submission" date="2021-02" db="EMBL/GenBank/DDBJ databases">
        <authorList>
            <person name="Nowell W R."/>
        </authorList>
    </citation>
    <scope>NUCLEOTIDE SEQUENCE</scope>
</reference>
<evidence type="ECO:0000256" key="1">
    <source>
        <dbReference type="SAM" id="MobiDB-lite"/>
    </source>
</evidence>
<dbReference type="EMBL" id="CAJNOK010027222">
    <property type="protein sequence ID" value="CAF1416330.1"/>
    <property type="molecule type" value="Genomic_DNA"/>
</dbReference>
<dbReference type="Proteomes" id="UP000681722">
    <property type="component" value="Unassembled WGS sequence"/>
</dbReference>
<keyword evidence="6" id="KW-1185">Reference proteome</keyword>
<organism evidence="2 6">
    <name type="scientific">Didymodactylos carnosus</name>
    <dbReference type="NCBI Taxonomy" id="1234261"/>
    <lineage>
        <taxon>Eukaryota</taxon>
        <taxon>Metazoa</taxon>
        <taxon>Spiralia</taxon>
        <taxon>Gnathifera</taxon>
        <taxon>Rotifera</taxon>
        <taxon>Eurotatoria</taxon>
        <taxon>Bdelloidea</taxon>
        <taxon>Philodinida</taxon>
        <taxon>Philodinidae</taxon>
        <taxon>Didymodactylos</taxon>
    </lineage>
</organism>
<evidence type="ECO:0000313" key="4">
    <source>
        <dbReference type="EMBL" id="CAF3783976.1"/>
    </source>
</evidence>
<evidence type="ECO:0000313" key="2">
    <source>
        <dbReference type="EMBL" id="CAF1012600.1"/>
    </source>
</evidence>
<dbReference type="Proteomes" id="UP000677228">
    <property type="component" value="Unassembled WGS sequence"/>
</dbReference>
<evidence type="ECO:0000313" key="3">
    <source>
        <dbReference type="EMBL" id="CAF1416330.1"/>
    </source>
</evidence>